<dbReference type="Gene3D" id="1.25.40.10">
    <property type="entry name" value="Tetratricopeptide repeat domain"/>
    <property type="match status" value="1"/>
</dbReference>
<dbReference type="SUPFAM" id="SSF48452">
    <property type="entry name" value="TPR-like"/>
    <property type="match status" value="1"/>
</dbReference>
<name>A0ABP0F3G0_CLALP</name>
<dbReference type="InterPro" id="IPR043519">
    <property type="entry name" value="NT_sf"/>
</dbReference>
<dbReference type="PANTHER" id="PTHR19959">
    <property type="entry name" value="KINESIN LIGHT CHAIN"/>
    <property type="match status" value="1"/>
</dbReference>
<comment type="caution">
    <text evidence="3">The sequence shown here is derived from an EMBL/GenBank/DDBJ whole genome shotgun (WGS) entry which is preliminary data.</text>
</comment>
<dbReference type="Gene3D" id="3.30.460.10">
    <property type="entry name" value="Beta Polymerase, domain 2"/>
    <property type="match status" value="1"/>
</dbReference>
<dbReference type="Pfam" id="PF13424">
    <property type="entry name" value="TPR_12"/>
    <property type="match status" value="1"/>
</dbReference>
<accession>A0ABP0F3G0</accession>
<evidence type="ECO:0000259" key="2">
    <source>
        <dbReference type="Pfam" id="PF03445"/>
    </source>
</evidence>
<keyword evidence="4" id="KW-1185">Reference proteome</keyword>
<sequence>MEISPQEAQLAQRLKDVCDQRGREIEVEQSAPIFHKLGLFYRKLSPDKISLIQSSVLLVAARIRQPDNDDFKRDLRELCAHVVTLASSLRKSQGLEQIALDLADKLKRMREEAEKSLAGLEIIPYSVADEQLQKLYDAKIRDVRLIQNKIAQSYVESMAYVSTRCIDTLGNPPCRYALVGMGSLARKEISPYSDFEHVIVLEDKIKQDTQYEKILEYFRWFTVIFQIILVNLGETIIPSVAIPSLNDVTVPGGDWFFDGTTKRGVSFDGLMPHACKMPLGRTKKTTKKPWTTELIKTVSDMLQYLDSAEILKNGYHLGDILTRICFVSGDERLYRDFSDGVQLSLHKNQTSNAVEMMTQLNDDLKNFDTFVSLSGLQGSGTCNVKRVVYRSTTLFIAALGRIYDVNNASCFDIVEVLYERNMTNEYTARHLNLAVALACEVRLKVYMRKRCQDDCVGREGYYSSSDNKIINDLVSVIGKRCLVDYFVTAHLLQMSLRSSDPLRELDDKLCRSTSVKFNILHYLGFDSEMLAEWEQMGNLPQQTPPDDEHSIRFFVAKIYEKNRELDKALPMFEWLDQQENIDDDTKVHVIISRAWAYRDTGRYEEGMKYVKESKNTIENLKISEAKKKIELAWLANTLASCHCHLENFELALDIYKRELLYYDDDRISYRDRRRARCLLDTAKCALKLGLFDEAIRSANEALEIRTKEKTSVSSICDCRALLGKCYEKQGNYAEAAAQFSAEFEMRSEYVPTGLNENDNAIKQAQENFKAAKEKIENVPVV</sequence>
<feature type="domain" description="Protein-PII uridylyltransferase N-terminal" evidence="2">
    <location>
        <begin position="141"/>
        <end position="223"/>
    </location>
</feature>
<reference evidence="3 4" key="1">
    <citation type="submission" date="2024-02" db="EMBL/GenBank/DDBJ databases">
        <authorList>
            <person name="Daric V."/>
            <person name="Darras S."/>
        </authorList>
    </citation>
    <scope>NUCLEOTIDE SEQUENCE [LARGE SCALE GENOMIC DNA]</scope>
</reference>
<dbReference type="InterPro" id="IPR019734">
    <property type="entry name" value="TPR_rpt"/>
</dbReference>
<dbReference type="Proteomes" id="UP001642483">
    <property type="component" value="Unassembled WGS sequence"/>
</dbReference>
<evidence type="ECO:0000313" key="4">
    <source>
        <dbReference type="Proteomes" id="UP001642483"/>
    </source>
</evidence>
<dbReference type="InterPro" id="IPR011990">
    <property type="entry name" value="TPR-like_helical_dom_sf"/>
</dbReference>
<proteinExistence type="predicted"/>
<dbReference type="InterPro" id="IPR005105">
    <property type="entry name" value="GlnD_Uridyltrans_N"/>
</dbReference>
<feature type="coiled-coil region" evidence="1">
    <location>
        <begin position="92"/>
        <end position="123"/>
    </location>
</feature>
<keyword evidence="1" id="KW-0175">Coiled coil</keyword>
<gene>
    <name evidence="3" type="ORF">CVLEPA_LOCUS3975</name>
</gene>
<organism evidence="3 4">
    <name type="scientific">Clavelina lepadiformis</name>
    <name type="common">Light-bulb sea squirt</name>
    <name type="synonym">Ascidia lepadiformis</name>
    <dbReference type="NCBI Taxonomy" id="159417"/>
    <lineage>
        <taxon>Eukaryota</taxon>
        <taxon>Metazoa</taxon>
        <taxon>Chordata</taxon>
        <taxon>Tunicata</taxon>
        <taxon>Ascidiacea</taxon>
        <taxon>Aplousobranchia</taxon>
        <taxon>Clavelinidae</taxon>
        <taxon>Clavelina</taxon>
    </lineage>
</organism>
<dbReference type="SMART" id="SM00028">
    <property type="entry name" value="TPR"/>
    <property type="match status" value="4"/>
</dbReference>
<evidence type="ECO:0000256" key="1">
    <source>
        <dbReference type="SAM" id="Coils"/>
    </source>
</evidence>
<evidence type="ECO:0000313" key="3">
    <source>
        <dbReference type="EMBL" id="CAK8674258.1"/>
    </source>
</evidence>
<dbReference type="Pfam" id="PF03445">
    <property type="entry name" value="DUF294"/>
    <property type="match status" value="1"/>
</dbReference>
<dbReference type="PANTHER" id="PTHR19959:SF119">
    <property type="entry name" value="FUNGAL LIPASE-LIKE DOMAIN-CONTAINING PROTEIN"/>
    <property type="match status" value="1"/>
</dbReference>
<protein>
    <recommendedName>
        <fullName evidence="2">Protein-PII uridylyltransferase N-terminal domain-containing protein</fullName>
    </recommendedName>
</protein>
<dbReference type="EMBL" id="CAWYQH010000013">
    <property type="protein sequence ID" value="CAK8674258.1"/>
    <property type="molecule type" value="Genomic_DNA"/>
</dbReference>